<feature type="region of interest" description="Disordered" evidence="1">
    <location>
        <begin position="36"/>
        <end position="154"/>
    </location>
</feature>
<evidence type="ECO:0000313" key="2">
    <source>
        <dbReference type="EMBL" id="GJS85735.1"/>
    </source>
</evidence>
<reference evidence="2" key="1">
    <citation type="journal article" date="2022" name="Int. J. Mol. Sci.">
        <title>Draft Genome of Tanacetum Coccineum: Genomic Comparison of Closely Related Tanacetum-Family Plants.</title>
        <authorList>
            <person name="Yamashiro T."/>
            <person name="Shiraishi A."/>
            <person name="Nakayama K."/>
            <person name="Satake H."/>
        </authorList>
    </citation>
    <scope>NUCLEOTIDE SEQUENCE</scope>
</reference>
<protein>
    <submittedName>
        <fullName evidence="2">Uncharacterized protein</fullName>
    </submittedName>
</protein>
<dbReference type="Proteomes" id="UP001151760">
    <property type="component" value="Unassembled WGS sequence"/>
</dbReference>
<evidence type="ECO:0000256" key="1">
    <source>
        <dbReference type="SAM" id="MobiDB-lite"/>
    </source>
</evidence>
<feature type="compositionally biased region" description="Polar residues" evidence="1">
    <location>
        <begin position="81"/>
        <end position="94"/>
    </location>
</feature>
<reference evidence="2" key="2">
    <citation type="submission" date="2022-01" db="EMBL/GenBank/DDBJ databases">
        <authorList>
            <person name="Yamashiro T."/>
            <person name="Shiraishi A."/>
            <person name="Satake H."/>
            <person name="Nakayama K."/>
        </authorList>
    </citation>
    <scope>NUCLEOTIDE SEQUENCE</scope>
</reference>
<accession>A0ABQ4Z9K1</accession>
<feature type="compositionally biased region" description="Pro residues" evidence="1">
    <location>
        <begin position="40"/>
        <end position="54"/>
    </location>
</feature>
<proteinExistence type="predicted"/>
<evidence type="ECO:0000313" key="3">
    <source>
        <dbReference type="Proteomes" id="UP001151760"/>
    </source>
</evidence>
<keyword evidence="3" id="KW-1185">Reference proteome</keyword>
<name>A0ABQ4Z9K1_9ASTR</name>
<dbReference type="EMBL" id="BQNB010011073">
    <property type="protein sequence ID" value="GJS85735.1"/>
    <property type="molecule type" value="Genomic_DNA"/>
</dbReference>
<gene>
    <name evidence="2" type="ORF">Tco_0752276</name>
</gene>
<organism evidence="2 3">
    <name type="scientific">Tanacetum coccineum</name>
    <dbReference type="NCBI Taxonomy" id="301880"/>
    <lineage>
        <taxon>Eukaryota</taxon>
        <taxon>Viridiplantae</taxon>
        <taxon>Streptophyta</taxon>
        <taxon>Embryophyta</taxon>
        <taxon>Tracheophyta</taxon>
        <taxon>Spermatophyta</taxon>
        <taxon>Magnoliopsida</taxon>
        <taxon>eudicotyledons</taxon>
        <taxon>Gunneridae</taxon>
        <taxon>Pentapetalae</taxon>
        <taxon>asterids</taxon>
        <taxon>campanulids</taxon>
        <taxon>Asterales</taxon>
        <taxon>Asteraceae</taxon>
        <taxon>Asteroideae</taxon>
        <taxon>Anthemideae</taxon>
        <taxon>Anthemidinae</taxon>
        <taxon>Tanacetum</taxon>
    </lineage>
</organism>
<sequence length="306" mass="33570">MSSSTVTYTSVYSDSKPWRFQWVYDKELEAPEEALQFPRHAPPSPDYVPGPEYPSSPDFVPGPKYLEYVAPLDDEVPINDQPLSANASPTSLSPSYIADSDPSEEDPKEDPAEYPAGRGDDDDDDDDKEEEDEEEDRHLDLANSTTLPAIDPIPSVEDTEAFETDESALTPNHTSPTCMLMEAATEALIVAVAAALPPSSPPPSPLTLLSSPFPHIPSPPLPLPSPPLPLPAPSSPLLLPATGRREDVPEANLGLDVTQATYYSFVDIVDATPRRPMSREVGYRITDVWDDMVRDMEERALTLWRS</sequence>
<comment type="caution">
    <text evidence="2">The sequence shown here is derived from an EMBL/GenBank/DDBJ whole genome shotgun (WGS) entry which is preliminary data.</text>
</comment>
<feature type="compositionally biased region" description="Acidic residues" evidence="1">
    <location>
        <begin position="120"/>
        <end position="135"/>
    </location>
</feature>